<dbReference type="PANTHER" id="PTHR11106">
    <property type="entry name" value="GANGLIOSIDE INDUCED DIFFERENTIATION ASSOCIATED PROTEIN 2-RELATED"/>
    <property type="match status" value="1"/>
</dbReference>
<sequence>MAFSIVHGDIVTMDTDAIVNAANSQLLAGSGVCGAIFRAAGERAGELQAECLAKAPCPTGQSVLTDSYGLKAKYIIHTVGPVWQGGTQGEKDLLYSCYRTALDLAADAQCKSIAFPLISAGIFGYPKEEALAVARQAVTDFLAQGDMDVRLVLYP</sequence>
<dbReference type="EMBL" id="JANGEW010000023">
    <property type="protein sequence ID" value="MCQ5343430.1"/>
    <property type="molecule type" value="Genomic_DNA"/>
</dbReference>
<dbReference type="PROSITE" id="PS51154">
    <property type="entry name" value="MACRO"/>
    <property type="match status" value="1"/>
</dbReference>
<proteinExistence type="predicted"/>
<dbReference type="RefSeq" id="WP_062411579.1">
    <property type="nucleotide sequence ID" value="NZ_JAJCIO010000027.1"/>
</dbReference>
<dbReference type="InterPro" id="IPR002589">
    <property type="entry name" value="Macro_dom"/>
</dbReference>
<keyword evidence="3" id="KW-1185">Reference proteome</keyword>
<evidence type="ECO:0000313" key="2">
    <source>
        <dbReference type="EMBL" id="MCQ5343430.1"/>
    </source>
</evidence>
<feature type="domain" description="Macro" evidence="1">
    <location>
        <begin position="1"/>
        <end position="155"/>
    </location>
</feature>
<reference evidence="2 3" key="1">
    <citation type="submission" date="2022-06" db="EMBL/GenBank/DDBJ databases">
        <title>Isolation of gut microbiota from human fecal samples.</title>
        <authorList>
            <person name="Pamer E.G."/>
            <person name="Barat B."/>
            <person name="Waligurski E."/>
            <person name="Medina S."/>
            <person name="Paddock L."/>
            <person name="Mostad J."/>
        </authorList>
    </citation>
    <scope>NUCLEOTIDE SEQUENCE [LARGE SCALE GENOMIC DNA]</scope>
    <source>
        <strain evidence="2 3">DFI.1.1</strain>
    </source>
</reference>
<evidence type="ECO:0000259" key="1">
    <source>
        <dbReference type="PROSITE" id="PS51154"/>
    </source>
</evidence>
<accession>A0ABT1SVW9</accession>
<dbReference type="PANTHER" id="PTHR11106:SF27">
    <property type="entry name" value="MACRO DOMAIN-CONTAINING PROTEIN"/>
    <property type="match status" value="1"/>
</dbReference>
<dbReference type="Pfam" id="PF01661">
    <property type="entry name" value="Macro"/>
    <property type="match status" value="1"/>
</dbReference>
<dbReference type="Gene3D" id="3.40.220.10">
    <property type="entry name" value="Leucine Aminopeptidase, subunit E, domain 1"/>
    <property type="match status" value="1"/>
</dbReference>
<comment type="caution">
    <text evidence="2">The sequence shown here is derived from an EMBL/GenBank/DDBJ whole genome shotgun (WGS) entry which is preliminary data.</text>
</comment>
<dbReference type="SUPFAM" id="SSF52949">
    <property type="entry name" value="Macro domain-like"/>
    <property type="match status" value="1"/>
</dbReference>
<protein>
    <submittedName>
        <fullName evidence="2">Macro domain-containing protein</fullName>
    </submittedName>
</protein>
<dbReference type="SMART" id="SM00506">
    <property type="entry name" value="A1pp"/>
    <property type="match status" value="1"/>
</dbReference>
<name>A0ABT1SVW9_9FIRM</name>
<dbReference type="Proteomes" id="UP001206692">
    <property type="component" value="Unassembled WGS sequence"/>
</dbReference>
<evidence type="ECO:0000313" key="3">
    <source>
        <dbReference type="Proteomes" id="UP001206692"/>
    </source>
</evidence>
<organism evidence="2 3">
    <name type="scientific">Megasphaera massiliensis</name>
    <dbReference type="NCBI Taxonomy" id="1232428"/>
    <lineage>
        <taxon>Bacteria</taxon>
        <taxon>Bacillati</taxon>
        <taxon>Bacillota</taxon>
        <taxon>Negativicutes</taxon>
        <taxon>Veillonellales</taxon>
        <taxon>Veillonellaceae</taxon>
        <taxon>Megasphaera</taxon>
    </lineage>
</organism>
<gene>
    <name evidence="2" type="ORF">NE675_10420</name>
</gene>
<dbReference type="InterPro" id="IPR043472">
    <property type="entry name" value="Macro_dom-like"/>
</dbReference>